<gene>
    <name evidence="1" type="ORF">MVUOKPPV_CDS0293</name>
</gene>
<proteinExistence type="predicted"/>
<reference evidence="1" key="1">
    <citation type="submission" date="2024-09" db="EMBL/GenBank/DDBJ databases">
        <title>The complete genome of Klebsiella pneumoniae phage phi1_175008.</title>
        <authorList>
            <person name="Li J."/>
            <person name="Feng Y."/>
            <person name="Zong Z."/>
        </authorList>
    </citation>
    <scope>NUCLEOTIDE SEQUENCE</scope>
</reference>
<evidence type="ECO:0000313" key="1">
    <source>
        <dbReference type="EMBL" id="XKX17690.1"/>
    </source>
</evidence>
<organism evidence="1 2">
    <name type="scientific">Klebsiella phage phi1_175008</name>
    <dbReference type="NCBI Taxonomy" id="3127744"/>
    <lineage>
        <taxon>Viruses</taxon>
        <taxon>Duplodnaviria</taxon>
        <taxon>Heunggongvirae</taxon>
        <taxon>Uroviricota</taxon>
        <taxon>Caudoviricetes</taxon>
        <taxon>Stephanstirmvirinae</taxon>
    </lineage>
</organism>
<protein>
    <submittedName>
        <fullName evidence="1">Uncharacterized protein</fullName>
    </submittedName>
</protein>
<name>A0ACD5FRJ4_9CAUD</name>
<evidence type="ECO:0000313" key="2">
    <source>
        <dbReference type="Proteomes" id="UP001365931"/>
    </source>
</evidence>
<dbReference type="Proteomes" id="UP001365931">
    <property type="component" value="Segment"/>
</dbReference>
<accession>A0ACD5FRJ4</accession>
<sequence length="92" mass="10212">MEQAKSLLIFSGLNNDSVTCALTQDGDTMIAMLREDSKEKLLILSLKEVTKGYYTLAYHLITNEDETSQDFSLPFPANYAPAFVAAIVNDVF</sequence>
<dbReference type="EMBL" id="PQ360875">
    <property type="protein sequence ID" value="XKX17690.1"/>
    <property type="molecule type" value="Genomic_DNA"/>
</dbReference>